<dbReference type="InterPro" id="IPR012434">
    <property type="entry name" value="DUF1631"/>
</dbReference>
<sequence length="723" mass="83541">MFQNSFKKKNTNLSRKAQVPISYKFRYLINDWQQHAIEVLNDKFRQQLRSTDDVLMEFADKAESVNIQNHFFEAQREIWLKMEDMSLDFHDLLVKFLGKFPDEINEQKQQLGSETLSLVNVDLYERNLALHTLAERAERKNYQLLYVLAQRLSVINEGNPIKIGNVPASPRQMAEIFARCVDRLSIENDALLVLYTLYDKYVLTELGELHEDLNEKLKEAGILPNLKYKAKINPGAASDKQQKDADKESGHEQTTEELGEETLSRIHDLLMAKRALQHKKKPLPPGVHAASTQEVVNVTNNIIHREDTSFPEPVQLGKTVTRESVNAEVLSQVQRAMQDQRTALKETIGNDRLLDEQENIIDLVGMLFERMLDDDRIPDVTKALLGHLHTPYIKIGLLSPKLFSSKDHPARVFLDQAVEAAALWMNEADLDEGIYPFLKDIVFRIVRLRHQENDEFREFSELLKDEITRLEEKFNILEKHSREAEQGQELMSRAKTMARAAAEHIFDGKTVPDYCAHFIEQVWIDYLTLLRLREGVDNDSPAWDEALDLGRYLLSTSEEILADTVQQTQLDTLSEQLWTQVGGLLPHKSKDIERFVQALEEKPKEQITLHLSKESKKAKPKLSKKMLETYNLLRALPENTVFEFDLRSGKSYRARLSWYNHFSDRFLFVNNRGKKTSLMDIADLADEVLKGNVAYYEDIKTSFWERAMTAIKTMLERAPQTTA</sequence>
<keyword evidence="1" id="KW-0175">Coiled coil</keyword>
<dbReference type="Pfam" id="PF07793">
    <property type="entry name" value="DUF1631"/>
    <property type="match status" value="2"/>
</dbReference>
<organism evidence="3">
    <name type="scientific">Thiolapillus brandeum</name>
    <dbReference type="NCBI Taxonomy" id="1076588"/>
    <lineage>
        <taxon>Bacteria</taxon>
        <taxon>Pseudomonadati</taxon>
        <taxon>Pseudomonadota</taxon>
        <taxon>Gammaproteobacteria</taxon>
        <taxon>Chromatiales</taxon>
        <taxon>Sedimenticolaceae</taxon>
        <taxon>Thiolapillus</taxon>
    </lineage>
</organism>
<dbReference type="Proteomes" id="UP000886339">
    <property type="component" value="Unassembled WGS sequence"/>
</dbReference>
<proteinExistence type="predicted"/>
<reference evidence="3" key="1">
    <citation type="journal article" date="2020" name="mSystems">
        <title>Genome- and Community-Level Interaction Insights into Carbon Utilization and Element Cycling Functions of Hydrothermarchaeota in Hydrothermal Sediment.</title>
        <authorList>
            <person name="Zhou Z."/>
            <person name="Liu Y."/>
            <person name="Xu W."/>
            <person name="Pan J."/>
            <person name="Luo Z.H."/>
            <person name="Li M."/>
        </authorList>
    </citation>
    <scope>NUCLEOTIDE SEQUENCE [LARGE SCALE GENOMIC DNA]</scope>
    <source>
        <strain evidence="3">HyVt-458</strain>
    </source>
</reference>
<evidence type="ECO:0000256" key="2">
    <source>
        <dbReference type="SAM" id="MobiDB-lite"/>
    </source>
</evidence>
<name>A0A831WF24_9GAMM</name>
<feature type="coiled-coil region" evidence="1">
    <location>
        <begin position="453"/>
        <end position="487"/>
    </location>
</feature>
<feature type="region of interest" description="Disordered" evidence="2">
    <location>
        <begin position="233"/>
        <end position="262"/>
    </location>
</feature>
<dbReference type="AlphaFoldDB" id="A0A831WF24"/>
<comment type="caution">
    <text evidence="3">The sequence shown here is derived from an EMBL/GenBank/DDBJ whole genome shotgun (WGS) entry which is preliminary data.</text>
</comment>
<dbReference type="EMBL" id="DRLF01000173">
    <property type="protein sequence ID" value="HEC06141.1"/>
    <property type="molecule type" value="Genomic_DNA"/>
</dbReference>
<accession>A0A831WF24</accession>
<protein>
    <submittedName>
        <fullName evidence="3">DUF1631 family protein</fullName>
    </submittedName>
</protein>
<evidence type="ECO:0000256" key="1">
    <source>
        <dbReference type="SAM" id="Coils"/>
    </source>
</evidence>
<feature type="compositionally biased region" description="Basic and acidic residues" evidence="2">
    <location>
        <begin position="240"/>
        <end position="254"/>
    </location>
</feature>
<gene>
    <name evidence="3" type="ORF">ENJ12_04785</name>
</gene>
<evidence type="ECO:0000313" key="3">
    <source>
        <dbReference type="EMBL" id="HEC06141.1"/>
    </source>
</evidence>